<dbReference type="PANTHER" id="PTHR14859:SF1">
    <property type="entry name" value="PGAP2-INTERACTING PROTEIN"/>
    <property type="match status" value="1"/>
</dbReference>
<dbReference type="EMBL" id="LAZR01000001">
    <property type="protein sequence ID" value="KKO12531.1"/>
    <property type="molecule type" value="Genomic_DNA"/>
</dbReference>
<dbReference type="GO" id="GO:0006506">
    <property type="term" value="P:GPI anchor biosynthetic process"/>
    <property type="evidence" value="ECO:0007669"/>
    <property type="project" value="TreeGrafter"/>
</dbReference>
<dbReference type="SUPFAM" id="SSF56219">
    <property type="entry name" value="DNase I-like"/>
    <property type="match status" value="1"/>
</dbReference>
<feature type="domain" description="Endonuclease/exonuclease/phosphatase" evidence="1">
    <location>
        <begin position="10"/>
        <end position="236"/>
    </location>
</feature>
<gene>
    <name evidence="2" type="ORF">LCGC14_0005460</name>
</gene>
<protein>
    <recommendedName>
        <fullName evidence="1">Endonuclease/exonuclease/phosphatase domain-containing protein</fullName>
    </recommendedName>
</protein>
<name>A0A0F9W5G8_9ZZZZ</name>
<dbReference type="GO" id="GO:0016020">
    <property type="term" value="C:membrane"/>
    <property type="evidence" value="ECO:0007669"/>
    <property type="project" value="GOC"/>
</dbReference>
<dbReference type="PANTHER" id="PTHR14859">
    <property type="entry name" value="CALCOFLUOR WHITE HYPERSENSITIVE PROTEIN PRECURSOR"/>
    <property type="match status" value="1"/>
</dbReference>
<evidence type="ECO:0000259" key="1">
    <source>
        <dbReference type="Pfam" id="PF03372"/>
    </source>
</evidence>
<sequence>MSGTHLKILTLNIHKGFAMGPRRLVLSHIREQLRASKADLVFLQEVVGDNQRHRKKVHHWPAETQLEFLADTVWTHHAYGKNAIYQHGHHGNAILSESPFLSWDNIDASFVNFSHRGFLHGVIANDIHLICIHFGLFEKERRLQTLRLIEHVKRCIPADARLVIAGDFNDWRQITHRALVASLGVCEAHEATHGTCAKTFPAFLPVLPMDRIYLRGFDVHACTTLSGNHWREFSDHCAMITDISFSAP</sequence>
<dbReference type="Gene3D" id="3.60.10.10">
    <property type="entry name" value="Endonuclease/exonuclease/phosphatase"/>
    <property type="match status" value="1"/>
</dbReference>
<dbReference type="InterPro" id="IPR051916">
    <property type="entry name" value="GPI-anchor_lipid_remodeler"/>
</dbReference>
<dbReference type="InterPro" id="IPR036691">
    <property type="entry name" value="Endo/exonu/phosph_ase_sf"/>
</dbReference>
<dbReference type="InterPro" id="IPR005135">
    <property type="entry name" value="Endo/exonuclease/phosphatase"/>
</dbReference>
<dbReference type="GO" id="GO:0005783">
    <property type="term" value="C:endoplasmic reticulum"/>
    <property type="evidence" value="ECO:0007669"/>
    <property type="project" value="TreeGrafter"/>
</dbReference>
<accession>A0A0F9W5G8</accession>
<proteinExistence type="predicted"/>
<evidence type="ECO:0000313" key="2">
    <source>
        <dbReference type="EMBL" id="KKO12531.1"/>
    </source>
</evidence>
<reference evidence="2" key="1">
    <citation type="journal article" date="2015" name="Nature">
        <title>Complex archaea that bridge the gap between prokaryotes and eukaryotes.</title>
        <authorList>
            <person name="Spang A."/>
            <person name="Saw J.H."/>
            <person name="Jorgensen S.L."/>
            <person name="Zaremba-Niedzwiedzka K."/>
            <person name="Martijn J."/>
            <person name="Lind A.E."/>
            <person name="van Eijk R."/>
            <person name="Schleper C."/>
            <person name="Guy L."/>
            <person name="Ettema T.J."/>
        </authorList>
    </citation>
    <scope>NUCLEOTIDE SEQUENCE</scope>
</reference>
<dbReference type="Pfam" id="PF03372">
    <property type="entry name" value="Exo_endo_phos"/>
    <property type="match status" value="1"/>
</dbReference>
<organism evidence="2">
    <name type="scientific">marine sediment metagenome</name>
    <dbReference type="NCBI Taxonomy" id="412755"/>
    <lineage>
        <taxon>unclassified sequences</taxon>
        <taxon>metagenomes</taxon>
        <taxon>ecological metagenomes</taxon>
    </lineage>
</organism>
<dbReference type="AlphaFoldDB" id="A0A0F9W5G8"/>
<dbReference type="GO" id="GO:0003824">
    <property type="term" value="F:catalytic activity"/>
    <property type="evidence" value="ECO:0007669"/>
    <property type="project" value="InterPro"/>
</dbReference>
<comment type="caution">
    <text evidence="2">The sequence shown here is derived from an EMBL/GenBank/DDBJ whole genome shotgun (WGS) entry which is preliminary data.</text>
</comment>